<reference evidence="2" key="1">
    <citation type="submission" date="2021-02" db="EMBL/GenBank/DDBJ databases">
        <authorList>
            <person name="Dougan E. K."/>
            <person name="Rhodes N."/>
            <person name="Thang M."/>
            <person name="Chan C."/>
        </authorList>
    </citation>
    <scope>NUCLEOTIDE SEQUENCE</scope>
</reference>
<dbReference type="Gene3D" id="1.10.510.10">
    <property type="entry name" value="Transferase(Phosphotransferase) domain 1"/>
    <property type="match status" value="1"/>
</dbReference>
<dbReference type="AlphaFoldDB" id="A0A812TXP7"/>
<dbReference type="GO" id="GO:0004674">
    <property type="term" value="F:protein serine/threonine kinase activity"/>
    <property type="evidence" value="ECO:0007669"/>
    <property type="project" value="TreeGrafter"/>
</dbReference>
<dbReference type="Pfam" id="PF00069">
    <property type="entry name" value="Pkinase"/>
    <property type="match status" value="1"/>
</dbReference>
<comment type="caution">
    <text evidence="2">The sequence shown here is derived from an EMBL/GenBank/DDBJ whole genome shotgun (WGS) entry which is preliminary data.</text>
</comment>
<feature type="non-terminal residue" evidence="2">
    <location>
        <position position="1"/>
    </location>
</feature>
<dbReference type="GO" id="GO:0044773">
    <property type="term" value="P:mitotic DNA damage checkpoint signaling"/>
    <property type="evidence" value="ECO:0007669"/>
    <property type="project" value="TreeGrafter"/>
</dbReference>
<evidence type="ECO:0000313" key="3">
    <source>
        <dbReference type="Proteomes" id="UP000604046"/>
    </source>
</evidence>
<dbReference type="EMBL" id="CAJNDS010002607">
    <property type="protein sequence ID" value="CAE7542973.1"/>
    <property type="molecule type" value="Genomic_DNA"/>
</dbReference>
<dbReference type="SMART" id="SM00220">
    <property type="entry name" value="S_TKc"/>
    <property type="match status" value="1"/>
</dbReference>
<proteinExistence type="predicted"/>
<dbReference type="SUPFAM" id="SSF56112">
    <property type="entry name" value="Protein kinase-like (PK-like)"/>
    <property type="match status" value="1"/>
</dbReference>
<accession>A0A812TXP7</accession>
<dbReference type="Proteomes" id="UP000604046">
    <property type="component" value="Unassembled WGS sequence"/>
</dbReference>
<dbReference type="InterPro" id="IPR008271">
    <property type="entry name" value="Ser/Thr_kinase_AS"/>
</dbReference>
<dbReference type="OrthoDB" id="407082at2759"/>
<sequence length="307" mass="34621">MQRWLDGVPVQLEAESLADVSTNVSLPVQWQSQLEIVSKLGEGSFGKVFKCKVLCESPANIYVSVKLITKKDPKVRKEIMILKQMRGASDFCVSAVGSPSFIDDSAGYWIMFLAVTYWHVLRSAMMPYMNGGELYDLIKQCHKSDSCMRSDPQGRKDWSKLNPAYTTPYILGLFHDIVLGVEALHKHTGMHHIDLKPGNVMLNCQGKNCFAAVIDLGIACDPRREGDCGLMGTPLYMPPEVYRQNKEGMRHPARDVWALGVILYQLMYVRTPPFFRDPRKLIVSYDVDTDPNIPGTKKVDTLVMQML</sequence>
<gene>
    <name evidence="2" type="primary">CIPK1</name>
    <name evidence="2" type="ORF">SNAT2548_LOCUS30445</name>
</gene>
<dbReference type="InterPro" id="IPR011009">
    <property type="entry name" value="Kinase-like_dom_sf"/>
</dbReference>
<name>A0A812TXP7_9DINO</name>
<protein>
    <submittedName>
        <fullName evidence="2">CIPK1 protein</fullName>
    </submittedName>
</protein>
<dbReference type="PANTHER" id="PTHR44167">
    <property type="entry name" value="OVARIAN-SPECIFIC SERINE/THREONINE-PROTEIN KINASE LOK-RELATED"/>
    <property type="match status" value="1"/>
</dbReference>
<dbReference type="PANTHER" id="PTHR44167:SF24">
    <property type="entry name" value="SERINE_THREONINE-PROTEIN KINASE CHK2"/>
    <property type="match status" value="1"/>
</dbReference>
<keyword evidence="3" id="KW-1185">Reference proteome</keyword>
<dbReference type="Gene3D" id="3.30.200.20">
    <property type="entry name" value="Phosphorylase Kinase, domain 1"/>
    <property type="match status" value="1"/>
</dbReference>
<dbReference type="GO" id="GO:0005524">
    <property type="term" value="F:ATP binding"/>
    <property type="evidence" value="ECO:0007669"/>
    <property type="project" value="InterPro"/>
</dbReference>
<evidence type="ECO:0000259" key="1">
    <source>
        <dbReference type="PROSITE" id="PS50011"/>
    </source>
</evidence>
<dbReference type="GO" id="GO:0005634">
    <property type="term" value="C:nucleus"/>
    <property type="evidence" value="ECO:0007669"/>
    <property type="project" value="TreeGrafter"/>
</dbReference>
<organism evidence="2 3">
    <name type="scientific">Symbiodinium natans</name>
    <dbReference type="NCBI Taxonomy" id="878477"/>
    <lineage>
        <taxon>Eukaryota</taxon>
        <taxon>Sar</taxon>
        <taxon>Alveolata</taxon>
        <taxon>Dinophyceae</taxon>
        <taxon>Suessiales</taxon>
        <taxon>Symbiodiniaceae</taxon>
        <taxon>Symbiodinium</taxon>
    </lineage>
</organism>
<dbReference type="PROSITE" id="PS50011">
    <property type="entry name" value="PROTEIN_KINASE_DOM"/>
    <property type="match status" value="1"/>
</dbReference>
<dbReference type="InterPro" id="IPR000719">
    <property type="entry name" value="Prot_kinase_dom"/>
</dbReference>
<evidence type="ECO:0000313" key="2">
    <source>
        <dbReference type="EMBL" id="CAE7542973.1"/>
    </source>
</evidence>
<feature type="domain" description="Protein kinase" evidence="1">
    <location>
        <begin position="34"/>
        <end position="307"/>
    </location>
</feature>
<dbReference type="PROSITE" id="PS00108">
    <property type="entry name" value="PROTEIN_KINASE_ST"/>
    <property type="match status" value="1"/>
</dbReference>